<keyword evidence="2" id="KW-0808">Transferase</keyword>
<keyword evidence="7" id="KW-0460">Magnesium</keyword>
<keyword evidence="4" id="KW-0479">Metal-binding</keyword>
<dbReference type="PANTHER" id="PTHR33571">
    <property type="entry name" value="SSL8005 PROTEIN"/>
    <property type="match status" value="1"/>
</dbReference>
<dbReference type="InterPro" id="IPR043519">
    <property type="entry name" value="NT_sf"/>
</dbReference>
<evidence type="ECO:0000313" key="10">
    <source>
        <dbReference type="Proteomes" id="UP000700732"/>
    </source>
</evidence>
<protein>
    <recommendedName>
        <fullName evidence="8">Polymerase beta nucleotidyltransferase domain-containing protein</fullName>
    </recommendedName>
</protein>
<dbReference type="Pfam" id="PF18765">
    <property type="entry name" value="Polbeta"/>
    <property type="match status" value="1"/>
</dbReference>
<evidence type="ECO:0000256" key="2">
    <source>
        <dbReference type="ARBA" id="ARBA00022679"/>
    </source>
</evidence>
<evidence type="ECO:0000256" key="7">
    <source>
        <dbReference type="ARBA" id="ARBA00022842"/>
    </source>
</evidence>
<name>A0ABR6W1E8_9BACT</name>
<evidence type="ECO:0000259" key="8">
    <source>
        <dbReference type="Pfam" id="PF18765"/>
    </source>
</evidence>
<dbReference type="InterPro" id="IPR052038">
    <property type="entry name" value="Type-VII_TA_antitoxin"/>
</dbReference>
<comment type="cofactor">
    <cofactor evidence="1">
        <name>Mg(2+)</name>
        <dbReference type="ChEBI" id="CHEBI:18420"/>
    </cofactor>
</comment>
<gene>
    <name evidence="9" type="ORF">FH603_764</name>
</gene>
<evidence type="ECO:0000313" key="9">
    <source>
        <dbReference type="EMBL" id="MBC3790277.1"/>
    </source>
</evidence>
<dbReference type="RefSeq" id="WP_186736126.1">
    <property type="nucleotide sequence ID" value="NZ_VFIA01000004.1"/>
</dbReference>
<keyword evidence="6" id="KW-0067">ATP-binding</keyword>
<feature type="domain" description="Polymerase beta nucleotidyltransferase" evidence="8">
    <location>
        <begin position="9"/>
        <end position="88"/>
    </location>
</feature>
<dbReference type="InterPro" id="IPR041633">
    <property type="entry name" value="Polbeta"/>
</dbReference>
<evidence type="ECO:0000256" key="3">
    <source>
        <dbReference type="ARBA" id="ARBA00022695"/>
    </source>
</evidence>
<dbReference type="SUPFAM" id="SSF81301">
    <property type="entry name" value="Nucleotidyltransferase"/>
    <property type="match status" value="1"/>
</dbReference>
<dbReference type="EMBL" id="VFIA01000004">
    <property type="protein sequence ID" value="MBC3790277.1"/>
    <property type="molecule type" value="Genomic_DNA"/>
</dbReference>
<evidence type="ECO:0000256" key="5">
    <source>
        <dbReference type="ARBA" id="ARBA00022741"/>
    </source>
</evidence>
<evidence type="ECO:0000256" key="4">
    <source>
        <dbReference type="ARBA" id="ARBA00022723"/>
    </source>
</evidence>
<dbReference type="Proteomes" id="UP000700732">
    <property type="component" value="Unassembled WGS sequence"/>
</dbReference>
<dbReference type="Gene3D" id="3.30.460.10">
    <property type="entry name" value="Beta Polymerase, domain 2"/>
    <property type="match status" value="1"/>
</dbReference>
<reference evidence="9 10" key="1">
    <citation type="submission" date="2019-06" db="EMBL/GenBank/DDBJ databases">
        <title>Spirosoma utsteinense sp. nov. isolated from Antarctic ice-free soils.</title>
        <authorList>
            <person name="Tahon G."/>
        </authorList>
    </citation>
    <scope>NUCLEOTIDE SEQUENCE [LARGE SCALE GENOMIC DNA]</scope>
    <source>
        <strain evidence="9 10">LMG 31447</strain>
    </source>
</reference>
<evidence type="ECO:0000256" key="6">
    <source>
        <dbReference type="ARBA" id="ARBA00022840"/>
    </source>
</evidence>
<proteinExistence type="predicted"/>
<comment type="caution">
    <text evidence="9">The sequence shown here is derived from an EMBL/GenBank/DDBJ whole genome shotgun (WGS) entry which is preliminary data.</text>
</comment>
<organism evidence="9 10">
    <name type="scientific">Spirosoma utsteinense</name>
    <dbReference type="NCBI Taxonomy" id="2585773"/>
    <lineage>
        <taxon>Bacteria</taxon>
        <taxon>Pseudomonadati</taxon>
        <taxon>Bacteroidota</taxon>
        <taxon>Cytophagia</taxon>
        <taxon>Cytophagales</taxon>
        <taxon>Cytophagaceae</taxon>
        <taxon>Spirosoma</taxon>
    </lineage>
</organism>
<accession>A0ABR6W1E8</accession>
<keyword evidence="3" id="KW-0548">Nucleotidyltransferase</keyword>
<dbReference type="PANTHER" id="PTHR33571:SF14">
    <property type="entry name" value="PROTEIN ADENYLYLTRANSFERASE MJ0435-RELATED"/>
    <property type="match status" value="1"/>
</dbReference>
<dbReference type="CDD" id="cd05403">
    <property type="entry name" value="NT_KNTase_like"/>
    <property type="match status" value="1"/>
</dbReference>
<keyword evidence="5" id="KW-0547">Nucleotide-binding</keyword>
<keyword evidence="10" id="KW-1185">Reference proteome</keyword>
<sequence length="89" mass="9996">MTTASQNQAILNYLKPYQPEWIGIFGSWARGKNRPDSDLDSLIKLGKPVSLLTFVQIEDELSEKLATKVDLVSEGALTNERLKRHVLQA</sequence>
<evidence type="ECO:0000256" key="1">
    <source>
        <dbReference type="ARBA" id="ARBA00001946"/>
    </source>
</evidence>